<dbReference type="Gene3D" id="3.40.50.720">
    <property type="entry name" value="NAD(P)-binding Rossmann-like Domain"/>
    <property type="match status" value="1"/>
</dbReference>
<organism evidence="1">
    <name type="scientific">marine metagenome</name>
    <dbReference type="NCBI Taxonomy" id="408172"/>
    <lineage>
        <taxon>unclassified sequences</taxon>
        <taxon>metagenomes</taxon>
        <taxon>ecological metagenomes</taxon>
    </lineage>
</organism>
<reference evidence="1" key="1">
    <citation type="submission" date="2018-05" db="EMBL/GenBank/DDBJ databases">
        <authorList>
            <person name="Lanie J.A."/>
            <person name="Ng W.-L."/>
            <person name="Kazmierczak K.M."/>
            <person name="Andrzejewski T.M."/>
            <person name="Davidsen T.M."/>
            <person name="Wayne K.J."/>
            <person name="Tettelin H."/>
            <person name="Glass J.I."/>
            <person name="Rusch D."/>
            <person name="Podicherti R."/>
            <person name="Tsui H.-C.T."/>
            <person name="Winkler M.E."/>
        </authorList>
    </citation>
    <scope>NUCLEOTIDE SEQUENCE</scope>
</reference>
<dbReference type="AlphaFoldDB" id="A0A381Z1H9"/>
<dbReference type="SUPFAM" id="SSF51735">
    <property type="entry name" value="NAD(P)-binding Rossmann-fold domains"/>
    <property type="match status" value="1"/>
</dbReference>
<evidence type="ECO:0000313" key="1">
    <source>
        <dbReference type="EMBL" id="SVA82791.1"/>
    </source>
</evidence>
<evidence type="ECO:0008006" key="2">
    <source>
        <dbReference type="Google" id="ProtNLM"/>
    </source>
</evidence>
<dbReference type="Pfam" id="PF00106">
    <property type="entry name" value="adh_short"/>
    <property type="match status" value="1"/>
</dbReference>
<accession>A0A381Z1H9</accession>
<dbReference type="EMBL" id="UINC01019539">
    <property type="protein sequence ID" value="SVA82791.1"/>
    <property type="molecule type" value="Genomic_DNA"/>
</dbReference>
<protein>
    <recommendedName>
        <fullName evidence="2">Ketoreductase (KR) domain-containing protein</fullName>
    </recommendedName>
</protein>
<dbReference type="InterPro" id="IPR002347">
    <property type="entry name" value="SDR_fam"/>
</dbReference>
<sequence>MLESLSLDGKSVVITGGGTGLGRAMVRDMARAGANLVIAGRRTGPIEEAATEAISLGVDATFV</sequence>
<proteinExistence type="predicted"/>
<feature type="non-terminal residue" evidence="1">
    <location>
        <position position="63"/>
    </location>
</feature>
<gene>
    <name evidence="1" type="ORF">METZ01_LOCUS135645</name>
</gene>
<name>A0A381Z1H9_9ZZZZ</name>
<dbReference type="InterPro" id="IPR036291">
    <property type="entry name" value="NAD(P)-bd_dom_sf"/>
</dbReference>